<evidence type="ECO:0000313" key="2">
    <source>
        <dbReference type="Proteomes" id="UP001153678"/>
    </source>
</evidence>
<gene>
    <name evidence="1" type="ORF">FWILDA_LOCUS104</name>
</gene>
<dbReference type="OrthoDB" id="2406877at2759"/>
<sequence>MIAENDERLTANINDTLTNCREIPFIAIDSEGSTEKIKGMYRYVLRLYGRLINDQKVLVTLIGIQVFFDILVSDEETSDKCEEK</sequence>
<protein>
    <submittedName>
        <fullName evidence="1">18875_t:CDS:1</fullName>
    </submittedName>
</protein>
<comment type="caution">
    <text evidence="1">The sequence shown here is derived from an EMBL/GenBank/DDBJ whole genome shotgun (WGS) entry which is preliminary data.</text>
</comment>
<organism evidence="1 2">
    <name type="scientific">Funneliformis geosporum</name>
    <dbReference type="NCBI Taxonomy" id="1117311"/>
    <lineage>
        <taxon>Eukaryota</taxon>
        <taxon>Fungi</taxon>
        <taxon>Fungi incertae sedis</taxon>
        <taxon>Mucoromycota</taxon>
        <taxon>Glomeromycotina</taxon>
        <taxon>Glomeromycetes</taxon>
        <taxon>Glomerales</taxon>
        <taxon>Glomeraceae</taxon>
        <taxon>Funneliformis</taxon>
    </lineage>
</organism>
<reference evidence="1" key="1">
    <citation type="submission" date="2022-08" db="EMBL/GenBank/DDBJ databases">
        <authorList>
            <person name="Kallberg Y."/>
            <person name="Tangrot J."/>
            <person name="Rosling A."/>
        </authorList>
    </citation>
    <scope>NUCLEOTIDE SEQUENCE</scope>
    <source>
        <strain evidence="1">Wild A</strain>
    </source>
</reference>
<keyword evidence="2" id="KW-1185">Reference proteome</keyword>
<dbReference type="Proteomes" id="UP001153678">
    <property type="component" value="Unassembled WGS sequence"/>
</dbReference>
<name>A0A9W4S9C3_9GLOM</name>
<dbReference type="AlphaFoldDB" id="A0A9W4S9C3"/>
<accession>A0A9W4S9C3</accession>
<proteinExistence type="predicted"/>
<dbReference type="EMBL" id="CAMKVN010000007">
    <property type="protein sequence ID" value="CAI2161541.1"/>
    <property type="molecule type" value="Genomic_DNA"/>
</dbReference>
<evidence type="ECO:0000313" key="1">
    <source>
        <dbReference type="EMBL" id="CAI2161541.1"/>
    </source>
</evidence>